<feature type="transmembrane region" description="Helical" evidence="2">
    <location>
        <begin position="377"/>
        <end position="396"/>
    </location>
</feature>
<keyword evidence="2" id="KW-1133">Transmembrane helix</keyword>
<dbReference type="HOGENOM" id="CLU_048773_0_0_1"/>
<dbReference type="GeneID" id="19887302"/>
<evidence type="ECO:0000256" key="1">
    <source>
        <dbReference type="SAM" id="MobiDB-lite"/>
    </source>
</evidence>
<dbReference type="AlphaFoldDB" id="J4UPA4"/>
<feature type="compositionally biased region" description="Basic and acidic residues" evidence="1">
    <location>
        <begin position="168"/>
        <end position="180"/>
    </location>
</feature>
<reference evidence="3 4" key="1">
    <citation type="journal article" date="2012" name="Sci. Rep.">
        <title>Genomic perspectives on the evolution of fungal entomopathogenicity in Beauveria bassiana.</title>
        <authorList>
            <person name="Xiao G."/>
            <person name="Ying S.H."/>
            <person name="Zheng P."/>
            <person name="Wang Z.L."/>
            <person name="Zhang S."/>
            <person name="Xie X.Q."/>
            <person name="Shang Y."/>
            <person name="St Leger R.J."/>
            <person name="Zhao G.P."/>
            <person name="Wang C."/>
            <person name="Feng M.G."/>
        </authorList>
    </citation>
    <scope>NUCLEOTIDE SEQUENCE [LARGE SCALE GENOMIC DNA]</scope>
    <source>
        <strain evidence="3 4">ARSEF 2860</strain>
    </source>
</reference>
<proteinExistence type="predicted"/>
<feature type="region of interest" description="Disordered" evidence="1">
    <location>
        <begin position="1"/>
        <end position="20"/>
    </location>
</feature>
<dbReference type="EMBL" id="JH725158">
    <property type="protein sequence ID" value="EJP66997.1"/>
    <property type="molecule type" value="Genomic_DNA"/>
</dbReference>
<dbReference type="OrthoDB" id="5428055at2759"/>
<keyword evidence="2" id="KW-0472">Membrane</keyword>
<feature type="transmembrane region" description="Helical" evidence="2">
    <location>
        <begin position="346"/>
        <end position="365"/>
    </location>
</feature>
<dbReference type="InParanoid" id="J4UPA4"/>
<organism evidence="3 4">
    <name type="scientific">Beauveria bassiana (strain ARSEF 2860)</name>
    <name type="common">White muscardine disease fungus</name>
    <name type="synonym">Tritirachium shiotae</name>
    <dbReference type="NCBI Taxonomy" id="655819"/>
    <lineage>
        <taxon>Eukaryota</taxon>
        <taxon>Fungi</taxon>
        <taxon>Dikarya</taxon>
        <taxon>Ascomycota</taxon>
        <taxon>Pezizomycotina</taxon>
        <taxon>Sordariomycetes</taxon>
        <taxon>Hypocreomycetidae</taxon>
        <taxon>Hypocreales</taxon>
        <taxon>Cordycipitaceae</taxon>
        <taxon>Beauveria</taxon>
    </lineage>
</organism>
<keyword evidence="4" id="KW-1185">Reference proteome</keyword>
<feature type="compositionally biased region" description="Basic residues" evidence="1">
    <location>
        <begin position="1"/>
        <end position="10"/>
    </location>
</feature>
<evidence type="ECO:0000256" key="2">
    <source>
        <dbReference type="SAM" id="Phobius"/>
    </source>
</evidence>
<sequence>MSQRRRKPSSRHSPDTKDNITPIGYVLEWTAPHPHHRHRLDTVDNLRSELLGGPPSGVQQLIVLRGDAVLDTDVSEALRNLAGVDSAFIEAFAQQGAPCRRPRGPARWWTARYPEETTTDGGKSVMIRRAALWPSSQVPVLLVDTPLVGEAEEEEEEAERKRRRRRKVEAPRLTHQDAATRRSALQHGAAAPRRHGASQLAGPASTVTLDDELASAIDHAQQQVIALEEMLAELVHDRWTARLGALPLDTAARLLWSYAVALERNLDDDDKNNMRRGTRQSLRHVGPAAAAWTELSQRVQLRIQLAAAAAAAVTATARPPSTPPATAAALAAAADPDSDTRSLDRIAYLGAALLPVSIVSGILAVEGRYGPGGAQFWVFWVASVVAVAAALGFVWLDRLRLAEVWIEMPTSSGNGDGGGGVAAAAEEAAAGGFVADGDRMVRAASAWRRERMGWGRAMKKVSGYYSLRGARWIRFRKPVTAEEKWKDWKDDVIVVEEE</sequence>
<evidence type="ECO:0000313" key="3">
    <source>
        <dbReference type="EMBL" id="EJP66997.1"/>
    </source>
</evidence>
<keyword evidence="2" id="KW-0812">Transmembrane</keyword>
<dbReference type="RefSeq" id="XP_008597609.1">
    <property type="nucleotide sequence ID" value="XM_008599387.1"/>
</dbReference>
<protein>
    <submittedName>
        <fullName evidence="3">Uncharacterized protein</fullName>
    </submittedName>
</protein>
<accession>J4UPA4</accession>
<dbReference type="STRING" id="655819.J4UPA4"/>
<feature type="region of interest" description="Disordered" evidence="1">
    <location>
        <begin position="149"/>
        <end position="202"/>
    </location>
</feature>
<gene>
    <name evidence="3" type="ORF">BBA_04290</name>
</gene>
<evidence type="ECO:0000313" key="4">
    <source>
        <dbReference type="Proteomes" id="UP000002762"/>
    </source>
</evidence>
<name>J4UPA4_BEAB2</name>
<dbReference type="Proteomes" id="UP000002762">
    <property type="component" value="Unassembled WGS sequence"/>
</dbReference>